<comment type="caution">
    <text evidence="1">The sequence shown here is derived from an EMBL/GenBank/DDBJ whole genome shotgun (WGS) entry which is preliminary data.</text>
</comment>
<dbReference type="Pfam" id="PF09609">
    <property type="entry name" value="Cas_GSU0054"/>
    <property type="match status" value="1"/>
</dbReference>
<dbReference type="AlphaFoldDB" id="A0A2T3IKM1"/>
<evidence type="ECO:0000313" key="2">
    <source>
        <dbReference type="Proteomes" id="UP000240254"/>
    </source>
</evidence>
<dbReference type="EMBL" id="PYMK01000009">
    <property type="protein sequence ID" value="PSU28910.1"/>
    <property type="molecule type" value="Genomic_DNA"/>
</dbReference>
<protein>
    <submittedName>
        <fullName evidence="1">Type I-U CRISPR-associated protein Cas5/Cas6</fullName>
    </submittedName>
</protein>
<dbReference type="InterPro" id="IPR019089">
    <property type="entry name" value="Cas_GSU0054"/>
</dbReference>
<reference evidence="1 2" key="1">
    <citation type="submission" date="2018-03" db="EMBL/GenBank/DDBJ databases">
        <title>Whole genome sequencing of Histamine producing bacteria.</title>
        <authorList>
            <person name="Butler K."/>
        </authorList>
    </citation>
    <scope>NUCLEOTIDE SEQUENCE [LARGE SCALE GENOMIC DNA]</scope>
    <source>
        <strain evidence="1 2">BS2</strain>
    </source>
</reference>
<accession>A0A2T3IKM1</accession>
<evidence type="ECO:0000313" key="1">
    <source>
        <dbReference type="EMBL" id="PSU28910.1"/>
    </source>
</evidence>
<gene>
    <name evidence="1" type="primary">cas5u6u</name>
    <name evidence="1" type="ORF">CTM88_09805</name>
</gene>
<organism evidence="1 2">
    <name type="scientific">Photobacterium aquimaris</name>
    <dbReference type="NCBI Taxonomy" id="512643"/>
    <lineage>
        <taxon>Bacteria</taxon>
        <taxon>Pseudomonadati</taxon>
        <taxon>Pseudomonadota</taxon>
        <taxon>Gammaproteobacteria</taxon>
        <taxon>Vibrionales</taxon>
        <taxon>Vibrionaceae</taxon>
        <taxon>Photobacterium</taxon>
    </lineage>
</organism>
<dbReference type="Proteomes" id="UP000240254">
    <property type="component" value="Unassembled WGS sequence"/>
</dbReference>
<dbReference type="RefSeq" id="WP_065177308.1">
    <property type="nucleotide sequence ID" value="NZ_LZFA01000076.1"/>
</dbReference>
<sequence length="425" mass="47765">MNQTLAIQFEFLVKPKLSSPFSPEWGEWPPAPDRVFQALVATAAETNQDMNVLTALEFPPEILASSASCEKAPLRYVPENFRRTNAYHQGASRYLPTVHPQNPVVTYFWHNIAHDNYEKIVAIAENITHLGRASSLVHVRAVSPDGLAPNWFPDPNGNDALRAPTKGRLSLLQEAFNHHLRSPQASVISYSNSDIKYSNERWKELMVLRPSNGINGRFATRWAERIRSSIMSYMDPNILSIVSGHNSDGSINHRHVAWAAIPNIGHKYSNGSILGLGCWLPHDVTDEECGELWSALTQITATDGECLEYDNNDLKSLQIKSWSRPSKCWGTVTPIALDRWPKKNYPAEKIIADSIQRLGLPRPKSITCSSFSEFQGAIDTTRYETRKRNRQLVHARIEWDELIGGPLLIGAERYFGGGLCRPITE</sequence>
<dbReference type="OrthoDB" id="9787885at2"/>
<proteinExistence type="predicted"/>
<name>A0A2T3IKM1_9GAMM</name>
<dbReference type="NCBIfam" id="TIGR02165">
    <property type="entry name" value="cas5_6_GSU0054"/>
    <property type="match status" value="1"/>
</dbReference>